<dbReference type="AlphaFoldDB" id="A0A6G4ZEW3"/>
<gene>
    <name evidence="2" type="ORF">G6Z02_11900</name>
</gene>
<proteinExistence type="predicted"/>
<accession>A0A6G4ZEW3</accession>
<evidence type="ECO:0000259" key="1">
    <source>
        <dbReference type="Pfam" id="PF14397"/>
    </source>
</evidence>
<comment type="caution">
    <text evidence="2">The sequence shown here is derived from an EMBL/GenBank/DDBJ whole genome shotgun (WGS) entry which is preliminary data.</text>
</comment>
<reference evidence="2" key="1">
    <citation type="submission" date="2020-02" db="EMBL/GenBank/DDBJ databases">
        <title>Genomic Insights into the Phylogeny and Genetic Plasticity of the Human and Animal Enteric Pathogen Clostridium perfringens.</title>
        <authorList>
            <person name="Feng Y."/>
            <person name="Hu Y."/>
        </authorList>
    </citation>
    <scope>NUCLEOTIDE SEQUENCE</scope>
    <source>
        <strain evidence="2">CP-08</strain>
    </source>
</reference>
<dbReference type="RefSeq" id="WP_164792311.1">
    <property type="nucleotide sequence ID" value="NZ_CBCSCV010000012.1"/>
</dbReference>
<dbReference type="SUPFAM" id="SSF56059">
    <property type="entry name" value="Glutathione synthetase ATP-binding domain-like"/>
    <property type="match status" value="1"/>
</dbReference>
<organism evidence="2">
    <name type="scientific">Clostridium perfringens</name>
    <dbReference type="NCBI Taxonomy" id="1502"/>
    <lineage>
        <taxon>Bacteria</taxon>
        <taxon>Bacillati</taxon>
        <taxon>Bacillota</taxon>
        <taxon>Clostridia</taxon>
        <taxon>Eubacteriales</taxon>
        <taxon>Clostridiaceae</taxon>
        <taxon>Clostridium</taxon>
    </lineage>
</organism>
<evidence type="ECO:0000313" key="2">
    <source>
        <dbReference type="EMBL" id="NGT90893.1"/>
    </source>
</evidence>
<dbReference type="EMBL" id="JAALNF010000006">
    <property type="protein sequence ID" value="NGT90893.1"/>
    <property type="molecule type" value="Genomic_DNA"/>
</dbReference>
<name>A0A6G4ZEW3_CLOPF</name>
<protein>
    <recommendedName>
        <fullName evidence="1">Alpha-L-glutamate ligase-related protein ATP-grasp domain-containing protein</fullName>
    </recommendedName>
</protein>
<sequence length="335" mass="38602">MSEKQKQKIDKLFIENYGSKIPYYWHQYFTAYTGKFDEAYFPELLFVPEFEHFMNQNESYIDVFADKNIIPMIAKANEIKMPKSFFSCVYGIYRDENNIITKNEFEKRMSNIGRAFVKPSIDSSSGQGCFPINMVNGIDTISGKSVSDISNEIGNNFVVQEMIKCHKCILNIYSKSVNTFRIITYRWNDKIEVMPVIMRIGKGNSVIDNAHAGGMFIAVDETGKLGDIAFTEFRDKFTEHPDTHLTFKDYQIEHYFEIIEAAKKMHTAIPQLGVYNWDFTIDEDGNPVLIEANTIGGSIWMPEMAHGKGVFGENTADILKWTKKMKMISKSKRYL</sequence>
<feature type="domain" description="Alpha-L-glutamate ligase-related protein ATP-grasp" evidence="1">
    <location>
        <begin position="49"/>
        <end position="313"/>
    </location>
</feature>
<dbReference type="Gene3D" id="3.30.470.20">
    <property type="entry name" value="ATP-grasp fold, B domain"/>
    <property type="match status" value="1"/>
</dbReference>
<dbReference type="Pfam" id="PF14397">
    <property type="entry name" value="ATPgrasp_ST"/>
    <property type="match status" value="1"/>
</dbReference>
<dbReference type="InterPro" id="IPR039523">
    <property type="entry name" value="RimK-rel_E_lig_ATP-grasp"/>
</dbReference>